<accession>A0AAC9FG87</accession>
<dbReference type="RefSeq" id="WP_054731227.1">
    <property type="nucleotide sequence ID" value="NZ_CP009429.1"/>
</dbReference>
<gene>
    <name evidence="7" type="ORF">ATM17_19705</name>
</gene>
<dbReference type="EMBL" id="CP013344">
    <property type="protein sequence ID" value="AMU91243.1"/>
    <property type="molecule type" value="Genomic_DNA"/>
</dbReference>
<sequence length="447" mass="48040">MDGLSLAIAFIALAIGTLIGWLFAGRQAGGLKAERDGFSERFKAAVADLASESEARQAADRQLAALLAEQRARDAAHDAQIAQLKDAQAALTAQFREVGQAMLDGAQKAFLERAEARFKESEATAGQNLKALLHPVHDRLEKYEAAVAKVEAERRDAFGLLHGQIAAMREGTERVSSEAAKLVNALRNAPKARGRWGEQQLRNVLESCGLSEHADFQTEVSVDGGDGGRLRPDVVVKVPGGQSLVIDAKVSLNAYQDAFGAVDEGEKAVHLAAHAAAMKAHVNTLGAKSYWNQFDDTPDFVVMFVPGEHFLAAALDQDHELWDYAFERKVLLATPTNLIAIARTVAAVWRQEKLAGQAREIAALGKELYARMSVMGSHIARVGKNLDQATGAYNAFVGSFESQVLTQAKRFEALDVETGDREIPALPVAEQAARPLAKLSGANGAND</sequence>
<keyword evidence="5" id="KW-0233">DNA recombination</keyword>
<dbReference type="KEGG" id="smaz:LH19_19155"/>
<dbReference type="Proteomes" id="UP000076088">
    <property type="component" value="Chromosome"/>
</dbReference>
<evidence type="ECO:0000313" key="8">
    <source>
        <dbReference type="Proteomes" id="UP000076088"/>
    </source>
</evidence>
<reference evidence="8" key="1">
    <citation type="submission" date="2015-11" db="EMBL/GenBank/DDBJ databases">
        <title>Complete genome sequence of a polyethylene-glycol degrader Sphingopyxis macrogoltabida 203N (NBRC 111659).</title>
        <authorList>
            <person name="Yoshiyuki O."/>
            <person name="Shouta N."/>
            <person name="Nagata Y."/>
            <person name="Numata M."/>
            <person name="Tsuchikane K."/>
            <person name="Hosoyama A."/>
            <person name="Yamazoe A."/>
            <person name="Tsuda M."/>
            <person name="Fujita N."/>
            <person name="Kawai F."/>
        </authorList>
    </citation>
    <scope>NUCLEOTIDE SEQUENCE [LARGE SCALE GENOMIC DNA]</scope>
    <source>
        <strain evidence="8">203N</strain>
    </source>
</reference>
<comment type="similarity">
    <text evidence="2">Belongs to the RmuC family.</text>
</comment>
<evidence type="ECO:0000256" key="2">
    <source>
        <dbReference type="ARBA" id="ARBA00009840"/>
    </source>
</evidence>
<reference evidence="7 8" key="2">
    <citation type="journal article" date="2016" name="Genome Announc.">
        <title>Complete Genome Sequence of Sphingopyxis macrogoltabida Strain 203N (NBRC 111659), a Polyethylene Glycol Degrader.</title>
        <authorList>
            <person name="Ohtsubo Y."/>
            <person name="Nonoyama S."/>
            <person name="Nagata Y."/>
            <person name="Numata M."/>
            <person name="Tsuchikane K."/>
            <person name="Hosoyama A."/>
            <person name="Yamazoe A."/>
            <person name="Tsuda M."/>
            <person name="Fujita N."/>
            <person name="Kawai F."/>
        </authorList>
    </citation>
    <scope>NUCLEOTIDE SEQUENCE [LARGE SCALE GENOMIC DNA]</scope>
    <source>
        <strain evidence="7 8">203N</strain>
    </source>
</reference>
<evidence type="ECO:0000256" key="4">
    <source>
        <dbReference type="ARBA" id="ARBA00023054"/>
    </source>
</evidence>
<feature type="transmembrane region" description="Helical" evidence="6">
    <location>
        <begin position="6"/>
        <end position="25"/>
    </location>
</feature>
<keyword evidence="6" id="KW-0812">Transmembrane</keyword>
<organism evidence="7 8">
    <name type="scientific">Sphingopyxis macrogoltabida</name>
    <name type="common">Sphingomonas macrogoltabidus</name>
    <dbReference type="NCBI Taxonomy" id="33050"/>
    <lineage>
        <taxon>Bacteria</taxon>
        <taxon>Pseudomonadati</taxon>
        <taxon>Pseudomonadota</taxon>
        <taxon>Alphaproteobacteria</taxon>
        <taxon>Sphingomonadales</taxon>
        <taxon>Sphingomonadaceae</taxon>
        <taxon>Sphingopyxis</taxon>
    </lineage>
</organism>
<keyword evidence="6" id="KW-0472">Membrane</keyword>
<name>A0AAC9FG87_SPHMC</name>
<evidence type="ECO:0000256" key="6">
    <source>
        <dbReference type="SAM" id="Phobius"/>
    </source>
</evidence>
<dbReference type="PANTHER" id="PTHR30563:SF0">
    <property type="entry name" value="DNA RECOMBINATION PROTEIN RMUC"/>
    <property type="match status" value="1"/>
</dbReference>
<evidence type="ECO:0000256" key="1">
    <source>
        <dbReference type="ARBA" id="ARBA00003416"/>
    </source>
</evidence>
<evidence type="ECO:0000256" key="3">
    <source>
        <dbReference type="ARBA" id="ARBA00021840"/>
    </source>
</evidence>
<keyword evidence="4" id="KW-0175">Coiled coil</keyword>
<keyword evidence="8" id="KW-1185">Reference proteome</keyword>
<evidence type="ECO:0000313" key="7">
    <source>
        <dbReference type="EMBL" id="AMU91243.1"/>
    </source>
</evidence>
<proteinExistence type="inferred from homology"/>
<evidence type="ECO:0000256" key="5">
    <source>
        <dbReference type="ARBA" id="ARBA00023172"/>
    </source>
</evidence>
<protein>
    <recommendedName>
        <fullName evidence="3">DNA recombination protein RmuC homolog</fullName>
    </recommendedName>
</protein>
<keyword evidence="6" id="KW-1133">Transmembrane helix</keyword>
<dbReference type="AlphaFoldDB" id="A0AAC9FG87"/>
<dbReference type="GO" id="GO:0006310">
    <property type="term" value="P:DNA recombination"/>
    <property type="evidence" value="ECO:0007669"/>
    <property type="project" value="UniProtKB-KW"/>
</dbReference>
<dbReference type="PANTHER" id="PTHR30563">
    <property type="entry name" value="DNA RECOMBINATION PROTEIN RMUC"/>
    <property type="match status" value="1"/>
</dbReference>
<dbReference type="InterPro" id="IPR003798">
    <property type="entry name" value="DNA_recombination_RmuC"/>
</dbReference>
<comment type="function">
    <text evidence="1">Involved in DNA recombination.</text>
</comment>
<dbReference type="Pfam" id="PF02646">
    <property type="entry name" value="RmuC"/>
    <property type="match status" value="1"/>
</dbReference>